<comment type="caution">
    <text evidence="1">The sequence shown here is derived from an EMBL/GenBank/DDBJ whole genome shotgun (WGS) entry which is preliminary data.</text>
</comment>
<protein>
    <submittedName>
        <fullName evidence="1">Uncharacterized protein</fullName>
    </submittedName>
</protein>
<evidence type="ECO:0000313" key="2">
    <source>
        <dbReference type="Proteomes" id="UP000031670"/>
    </source>
</evidence>
<evidence type="ECO:0000313" key="1">
    <source>
        <dbReference type="EMBL" id="GAM65086.1"/>
    </source>
</evidence>
<organism evidence="1 2">
    <name type="scientific">Vibrio ishigakensis</name>
    <dbReference type="NCBI Taxonomy" id="1481914"/>
    <lineage>
        <taxon>Bacteria</taxon>
        <taxon>Pseudomonadati</taxon>
        <taxon>Pseudomonadota</taxon>
        <taxon>Gammaproteobacteria</taxon>
        <taxon>Vibrionales</taxon>
        <taxon>Vibrionaceae</taxon>
        <taxon>Vibrio</taxon>
    </lineage>
</organism>
<accession>A0A0B8PFI6</accession>
<gene>
    <name evidence="1" type="ORF">JCM19232_130</name>
</gene>
<reference evidence="1 2" key="1">
    <citation type="submission" date="2015-01" db="EMBL/GenBank/DDBJ databases">
        <title>Vibrio sp. C5 JCM 19232 whole genome shotgun sequence.</title>
        <authorList>
            <person name="Sawabe T."/>
            <person name="Meirelles P."/>
            <person name="Feng G."/>
            <person name="Sayaka M."/>
            <person name="Hattori M."/>
            <person name="Ohkuma M."/>
        </authorList>
    </citation>
    <scope>NUCLEOTIDE SEQUENCE [LARGE SCALE GENOMIC DNA]</scope>
    <source>
        <strain evidence="1 2">JCM19232</strain>
    </source>
</reference>
<reference evidence="1 2" key="2">
    <citation type="submission" date="2015-01" db="EMBL/GenBank/DDBJ databases">
        <authorList>
            <consortium name="NBRP consortium"/>
            <person name="Sawabe T."/>
            <person name="Meirelles P."/>
            <person name="Feng G."/>
            <person name="Sayaka M."/>
            <person name="Hattori M."/>
            <person name="Ohkuma M."/>
        </authorList>
    </citation>
    <scope>NUCLEOTIDE SEQUENCE [LARGE SCALE GENOMIC DNA]</scope>
    <source>
        <strain evidence="1 2">JCM19232</strain>
    </source>
</reference>
<sequence length="322" mass="37069">MLNRVDAIGTEAREYRALVKAILLQQQVEYPYTDIANQDAPSYFLDPINETPYFPGARNMQTSDYLLNIELKEGATEGLLKAQVNLIYPATDKLAFRNHYPLRIVSLQSDLFRVHADIAQYFNLPQPSVSAWQLTQTHEKMLLDNQFPSVTDMPMDEFTAITLARHLALYEDDKPILEMYLSQAQSSFDVLPDELGLWLGILHYKLGELDKAKALLTTPAGDSRIQNALVYTFVSHIAYKQNKLDQFRLNYMESLVALLRVMPSKELFSRLSQPESKQTCLQPWTRLRISVQEKEILMRWKALIEEYCTNVESDINPIKTNT</sequence>
<dbReference type="Proteomes" id="UP000031670">
    <property type="component" value="Unassembled WGS sequence"/>
</dbReference>
<name>A0A0B8PFI6_9VIBR</name>
<dbReference type="AlphaFoldDB" id="A0A0B8PFI6"/>
<dbReference type="EMBL" id="BBSA01000016">
    <property type="protein sequence ID" value="GAM65086.1"/>
    <property type="molecule type" value="Genomic_DNA"/>
</dbReference>
<proteinExistence type="predicted"/>